<evidence type="ECO:0000313" key="8">
    <source>
        <dbReference type="Proteomes" id="UP000095255"/>
    </source>
</evidence>
<dbReference type="EMBL" id="MJAT01000040">
    <property type="protein sequence ID" value="OEH84220.1"/>
    <property type="molecule type" value="Genomic_DNA"/>
</dbReference>
<dbReference type="InterPro" id="IPR007016">
    <property type="entry name" value="O-antigen_ligase-rel_domated"/>
</dbReference>
<keyword evidence="2 5" id="KW-0812">Transmembrane</keyword>
<dbReference type="AlphaFoldDB" id="A0A1E5L272"/>
<dbReference type="PANTHER" id="PTHR37422">
    <property type="entry name" value="TEICHURONIC ACID BIOSYNTHESIS PROTEIN TUAE"/>
    <property type="match status" value="1"/>
</dbReference>
<keyword evidence="8" id="KW-1185">Reference proteome</keyword>
<feature type="transmembrane region" description="Helical" evidence="5">
    <location>
        <begin position="285"/>
        <end position="304"/>
    </location>
</feature>
<feature type="transmembrane region" description="Helical" evidence="5">
    <location>
        <begin position="213"/>
        <end position="230"/>
    </location>
</feature>
<evidence type="ECO:0000256" key="3">
    <source>
        <dbReference type="ARBA" id="ARBA00022989"/>
    </source>
</evidence>
<evidence type="ECO:0000259" key="6">
    <source>
        <dbReference type="Pfam" id="PF04932"/>
    </source>
</evidence>
<feature type="transmembrane region" description="Helical" evidence="5">
    <location>
        <begin position="260"/>
        <end position="278"/>
    </location>
</feature>
<feature type="transmembrane region" description="Helical" evidence="5">
    <location>
        <begin position="484"/>
        <end position="503"/>
    </location>
</feature>
<keyword evidence="3 5" id="KW-1133">Transmembrane helix</keyword>
<feature type="transmembrane region" description="Helical" evidence="5">
    <location>
        <begin position="237"/>
        <end position="254"/>
    </location>
</feature>
<proteinExistence type="predicted"/>
<protein>
    <recommendedName>
        <fullName evidence="6">O-antigen ligase-related domain-containing protein</fullName>
    </recommendedName>
</protein>
<feature type="transmembrane region" description="Helical" evidence="5">
    <location>
        <begin position="57"/>
        <end position="78"/>
    </location>
</feature>
<feature type="transmembrane region" description="Helical" evidence="5">
    <location>
        <begin position="90"/>
        <end position="108"/>
    </location>
</feature>
<comment type="subcellular location">
    <subcellularLocation>
        <location evidence="1">Membrane</location>
        <topology evidence="1">Multi-pass membrane protein</topology>
    </subcellularLocation>
</comment>
<dbReference type="RefSeq" id="WP_069703457.1">
    <property type="nucleotide sequence ID" value="NZ_MJAT01000040.1"/>
</dbReference>
<name>A0A1E5L272_9FIRM</name>
<accession>A0A1E5L272</accession>
<dbReference type="STRING" id="1390249.BHU72_12515"/>
<feature type="domain" description="O-antigen ligase-related" evidence="6">
    <location>
        <begin position="244"/>
        <end position="438"/>
    </location>
</feature>
<dbReference type="Proteomes" id="UP000095255">
    <property type="component" value="Unassembled WGS sequence"/>
</dbReference>
<dbReference type="PANTHER" id="PTHR37422:SF13">
    <property type="entry name" value="LIPOPOLYSACCHARIDE BIOSYNTHESIS PROTEIN PA4999-RELATED"/>
    <property type="match status" value="1"/>
</dbReference>
<sequence length="527" mass="59839">MLSRVSSQNIIVGLVGLCLFLIPIAVRVIPVHQDTLIGGWMWTMWQSKLYGDFDGFFLIKSYILYLLGMAITLLFLLLVRKKAIQIENDVILNAMYVFGIWIVISAYLSDFPAESFLGYRDRYEGVFVIIMYILVLTVTRYVVASPKNVYWLLVFATSGAIIVAVISLCQFYGYNPLQASSLGLLIKGADYKEIANFGNFTHSAYGTLYNPNYLSGYMSIVFFIPFVFYLNTSNKWIIGISLPILLLFWASLISSKSSSGTMAVGVGILIVVALRMLWKWYSWRKLAILLILMIVIVVGMDVYANGGMFNEFTSIFHYGVNVFQALINNTPEERVSFPSTETSSDIEYWNLLQKYYPHESPLDRLGSGRGFIWRNSLEMVYQKPIFGYGMETFAHHFPQGDLRKFNGLGQMKIIVDKPHNLYLQIAVGAGIPALLIFIIINLCVLLLIIKKIYEDYLHQKIDTLLITATLMIVAYLVQGVFNDSTIGVSILYWIFLGVLLAVLRWREANPVFTLDENDRLEEGCHGE</sequence>
<dbReference type="GO" id="GO:0016020">
    <property type="term" value="C:membrane"/>
    <property type="evidence" value="ECO:0007669"/>
    <property type="project" value="UniProtKB-SubCell"/>
</dbReference>
<evidence type="ECO:0000256" key="4">
    <source>
        <dbReference type="ARBA" id="ARBA00023136"/>
    </source>
</evidence>
<organism evidence="7 8">
    <name type="scientific">Desulfuribacillus stibiiarsenatis</name>
    <dbReference type="NCBI Taxonomy" id="1390249"/>
    <lineage>
        <taxon>Bacteria</taxon>
        <taxon>Bacillati</taxon>
        <taxon>Bacillota</taxon>
        <taxon>Desulfuribacillia</taxon>
        <taxon>Desulfuribacillales</taxon>
        <taxon>Desulfuribacillaceae</taxon>
        <taxon>Desulfuribacillus</taxon>
    </lineage>
</organism>
<comment type="caution">
    <text evidence="7">The sequence shown here is derived from an EMBL/GenBank/DDBJ whole genome shotgun (WGS) entry which is preliminary data.</text>
</comment>
<dbReference type="OrthoDB" id="1762823at2"/>
<evidence type="ECO:0000256" key="5">
    <source>
        <dbReference type="SAM" id="Phobius"/>
    </source>
</evidence>
<feature type="transmembrane region" description="Helical" evidence="5">
    <location>
        <begin position="461"/>
        <end position="478"/>
    </location>
</feature>
<reference evidence="7 8" key="1">
    <citation type="submission" date="2016-09" db="EMBL/GenBank/DDBJ databases">
        <title>Desulfuribacillus arsenicus sp. nov., an obligately anaerobic, dissimilatory arsenic- and antimonate-reducing bacterium isolated from anoxic sediments.</title>
        <authorList>
            <person name="Abin C.A."/>
            <person name="Hollibaugh J.T."/>
        </authorList>
    </citation>
    <scope>NUCLEOTIDE SEQUENCE [LARGE SCALE GENOMIC DNA]</scope>
    <source>
        <strain evidence="7 8">MLFW-2</strain>
    </source>
</reference>
<dbReference type="InterPro" id="IPR051533">
    <property type="entry name" value="WaaL-like"/>
</dbReference>
<evidence type="ECO:0000256" key="1">
    <source>
        <dbReference type="ARBA" id="ARBA00004141"/>
    </source>
</evidence>
<evidence type="ECO:0000313" key="7">
    <source>
        <dbReference type="EMBL" id="OEH84220.1"/>
    </source>
</evidence>
<feature type="transmembrane region" description="Helical" evidence="5">
    <location>
        <begin position="421"/>
        <end position="449"/>
    </location>
</feature>
<keyword evidence="4 5" id="KW-0472">Membrane</keyword>
<feature type="transmembrane region" description="Helical" evidence="5">
    <location>
        <begin position="150"/>
        <end position="174"/>
    </location>
</feature>
<evidence type="ECO:0000256" key="2">
    <source>
        <dbReference type="ARBA" id="ARBA00022692"/>
    </source>
</evidence>
<gene>
    <name evidence="7" type="ORF">BHU72_12515</name>
</gene>
<feature type="transmembrane region" description="Helical" evidence="5">
    <location>
        <begin position="123"/>
        <end position="143"/>
    </location>
</feature>
<dbReference type="Pfam" id="PF04932">
    <property type="entry name" value="Wzy_C"/>
    <property type="match status" value="1"/>
</dbReference>